<dbReference type="OrthoDB" id="965844at2"/>
<name>A0A553C604_9FLAO</name>
<dbReference type="EMBL" id="VJZR01000025">
    <property type="protein sequence ID" value="TRX15951.1"/>
    <property type="molecule type" value="Genomic_DNA"/>
</dbReference>
<dbReference type="AlphaFoldDB" id="A0A553C604"/>
<dbReference type="InterPro" id="IPR036388">
    <property type="entry name" value="WH-like_DNA-bd_sf"/>
</dbReference>
<evidence type="ECO:0000313" key="3">
    <source>
        <dbReference type="Proteomes" id="UP000318585"/>
    </source>
</evidence>
<proteinExistence type="predicted"/>
<accession>A0A553C604</accession>
<dbReference type="Pfam" id="PF00196">
    <property type="entry name" value="GerE"/>
    <property type="match status" value="1"/>
</dbReference>
<dbReference type="CDD" id="cd06170">
    <property type="entry name" value="LuxR_C_like"/>
    <property type="match status" value="1"/>
</dbReference>
<protein>
    <submittedName>
        <fullName evidence="2">Helix-turn-helix transcriptional regulator</fullName>
    </submittedName>
</protein>
<dbReference type="PROSITE" id="PS00622">
    <property type="entry name" value="HTH_LUXR_1"/>
    <property type="match status" value="1"/>
</dbReference>
<reference evidence="2 3" key="1">
    <citation type="submission" date="2019-07" db="EMBL/GenBank/DDBJ databases">
        <title>Novel species of Flavobacterium.</title>
        <authorList>
            <person name="Liu Q."/>
            <person name="Xin Y.-H."/>
        </authorList>
    </citation>
    <scope>NUCLEOTIDE SEQUENCE [LARGE SCALE GENOMIC DNA]</scope>
    <source>
        <strain evidence="2 3">LB3P56</strain>
    </source>
</reference>
<dbReference type="SUPFAM" id="SSF46894">
    <property type="entry name" value="C-terminal effector domain of the bipartite response regulators"/>
    <property type="match status" value="1"/>
</dbReference>
<keyword evidence="3" id="KW-1185">Reference proteome</keyword>
<dbReference type="Proteomes" id="UP000318585">
    <property type="component" value="Unassembled WGS sequence"/>
</dbReference>
<evidence type="ECO:0000259" key="1">
    <source>
        <dbReference type="PROSITE" id="PS50043"/>
    </source>
</evidence>
<gene>
    <name evidence="2" type="ORF">FNW17_15660</name>
</gene>
<dbReference type="RefSeq" id="WP_143390166.1">
    <property type="nucleotide sequence ID" value="NZ_VJZQ01000008.1"/>
</dbReference>
<sequence length="241" mass="28087">MKSNLSNREINDITSQQLFSLERKIYKNEFSIETVGNYLPGNVLVTNLNNFSTEYMNTRGCNILMHSAEELAQLGPEYFQKFFVMKEMKEFTERYIEMHQKQDSSFIYNFAHRVKPLNTPFYKWYFASAKLLYEPGQEVSNKMIVIVNEVNTLGAIAKKINSVLDESDWMKKNFSKFCRLTPKEREIICLLVVGNNSAKISDILCVSQLTINTHRRNIKTKLEIKTFAELYKFANTYGLCS</sequence>
<dbReference type="SMART" id="SM00421">
    <property type="entry name" value="HTH_LUXR"/>
    <property type="match status" value="1"/>
</dbReference>
<dbReference type="GO" id="GO:0006355">
    <property type="term" value="P:regulation of DNA-templated transcription"/>
    <property type="evidence" value="ECO:0007669"/>
    <property type="project" value="InterPro"/>
</dbReference>
<dbReference type="PROSITE" id="PS50043">
    <property type="entry name" value="HTH_LUXR_2"/>
    <property type="match status" value="1"/>
</dbReference>
<dbReference type="GO" id="GO:0003677">
    <property type="term" value="F:DNA binding"/>
    <property type="evidence" value="ECO:0007669"/>
    <property type="project" value="InterPro"/>
</dbReference>
<evidence type="ECO:0000313" key="2">
    <source>
        <dbReference type="EMBL" id="TRX15951.1"/>
    </source>
</evidence>
<dbReference type="InterPro" id="IPR016032">
    <property type="entry name" value="Sig_transdc_resp-reg_C-effctor"/>
</dbReference>
<dbReference type="InterPro" id="IPR000792">
    <property type="entry name" value="Tscrpt_reg_LuxR_C"/>
</dbReference>
<organism evidence="2 3">
    <name type="scientific">Flavobacterium franklandianum</name>
    <dbReference type="NCBI Taxonomy" id="2594430"/>
    <lineage>
        <taxon>Bacteria</taxon>
        <taxon>Pseudomonadati</taxon>
        <taxon>Bacteroidota</taxon>
        <taxon>Flavobacteriia</taxon>
        <taxon>Flavobacteriales</taxon>
        <taxon>Flavobacteriaceae</taxon>
        <taxon>Flavobacterium</taxon>
    </lineage>
</organism>
<dbReference type="Gene3D" id="1.10.10.10">
    <property type="entry name" value="Winged helix-like DNA-binding domain superfamily/Winged helix DNA-binding domain"/>
    <property type="match status" value="1"/>
</dbReference>
<dbReference type="PRINTS" id="PR00038">
    <property type="entry name" value="HTHLUXR"/>
</dbReference>
<feature type="domain" description="HTH luxR-type" evidence="1">
    <location>
        <begin position="173"/>
        <end position="238"/>
    </location>
</feature>
<comment type="caution">
    <text evidence="2">The sequence shown here is derived from an EMBL/GenBank/DDBJ whole genome shotgun (WGS) entry which is preliminary data.</text>
</comment>